<dbReference type="Gene3D" id="3.40.250.10">
    <property type="entry name" value="Rhodanese-like domain"/>
    <property type="match status" value="1"/>
</dbReference>
<sequence length="354" mass="39137">MIENTGDIEVETLARFDAIIDVRSPSEFAADRLPGAINLPVLDDAQRAEVGTIYKQVSRFTARRLGAAYVARNVARHLETALADRPKDFHPLIYCWRGGMRSNAMATILSQVGWRCGVLEGGYKTWRRAVTAALRDSEAPLPVVLLDGQTGVAKSDMLRAAEREGVQVLDLEAIAHHRGSVFGGYDDDPQPEQKYFETQIFDRLRHTDLSRPILVEAESNRIGRCEIPTRLWTAMQAAPRITLSAPLAARAAYLTTAYPDITGDQTAALAAIDRLAPFHSRETLAGWRGLAETAQWRDLAAALMQAHYDPAYERSRQRGRCGAALSSYDLEELDSATFERVAKEIASTLLTAKI</sequence>
<proteinExistence type="predicted"/>
<dbReference type="InterPro" id="IPR036873">
    <property type="entry name" value="Rhodanese-like_dom_sf"/>
</dbReference>
<evidence type="ECO:0000259" key="2">
    <source>
        <dbReference type="PROSITE" id="PS50206"/>
    </source>
</evidence>
<reference evidence="3 4" key="1">
    <citation type="submission" date="2024-09" db="EMBL/GenBank/DDBJ databases">
        <authorList>
            <person name="Zhang Z.-H."/>
        </authorList>
    </citation>
    <scope>NUCLEOTIDE SEQUENCE [LARGE SCALE GENOMIC DNA]</scope>
    <source>
        <strain evidence="3 4">HHTR114</strain>
    </source>
</reference>
<dbReference type="Pfam" id="PF26341">
    <property type="entry name" value="AAA_SelU"/>
    <property type="match status" value="1"/>
</dbReference>
<protein>
    <submittedName>
        <fullName evidence="3">tRNA 2-selenouridine(34) synthase MnmH</fullName>
        <ecNumber evidence="3">2.5.1.-</ecNumber>
    </submittedName>
</protein>
<dbReference type="Pfam" id="PF00581">
    <property type="entry name" value="Rhodanese"/>
    <property type="match status" value="1"/>
</dbReference>
<name>A0ABW1KWX7_9PROT</name>
<keyword evidence="3" id="KW-0808">Transferase</keyword>
<dbReference type="PANTHER" id="PTHR30401">
    <property type="entry name" value="TRNA 2-SELENOURIDINE SYNTHASE"/>
    <property type="match status" value="1"/>
</dbReference>
<feature type="domain" description="Rhodanese" evidence="2">
    <location>
        <begin position="19"/>
        <end position="135"/>
    </location>
</feature>
<dbReference type="PANTHER" id="PTHR30401:SF0">
    <property type="entry name" value="TRNA 2-SELENOURIDINE SYNTHASE"/>
    <property type="match status" value="1"/>
</dbReference>
<dbReference type="Proteomes" id="UP001596116">
    <property type="component" value="Unassembled WGS sequence"/>
</dbReference>
<organism evidence="3 4">
    <name type="scientific">Hyphococcus aureus</name>
    <dbReference type="NCBI Taxonomy" id="2666033"/>
    <lineage>
        <taxon>Bacteria</taxon>
        <taxon>Pseudomonadati</taxon>
        <taxon>Pseudomonadota</taxon>
        <taxon>Alphaproteobacteria</taxon>
        <taxon>Parvularculales</taxon>
        <taxon>Parvularculaceae</taxon>
        <taxon>Hyphococcus</taxon>
    </lineage>
</organism>
<dbReference type="EC" id="2.5.1.-" evidence="3"/>
<dbReference type="InterPro" id="IPR017582">
    <property type="entry name" value="SelU"/>
</dbReference>
<accession>A0ABW1KWX7</accession>
<keyword evidence="1" id="KW-0711">Selenium</keyword>
<dbReference type="InterPro" id="IPR001763">
    <property type="entry name" value="Rhodanese-like_dom"/>
</dbReference>
<evidence type="ECO:0000313" key="3">
    <source>
        <dbReference type="EMBL" id="MFC6036434.1"/>
    </source>
</evidence>
<evidence type="ECO:0000256" key="1">
    <source>
        <dbReference type="ARBA" id="ARBA00023266"/>
    </source>
</evidence>
<dbReference type="NCBIfam" id="NF008752">
    <property type="entry name" value="PRK11784.1-4"/>
    <property type="match status" value="1"/>
</dbReference>
<dbReference type="InterPro" id="IPR058840">
    <property type="entry name" value="AAA_SelU"/>
</dbReference>
<comment type="caution">
    <text evidence="3">The sequence shown here is derived from an EMBL/GenBank/DDBJ whole genome shotgun (WGS) entry which is preliminary data.</text>
</comment>
<dbReference type="EMBL" id="JBHPON010000002">
    <property type="protein sequence ID" value="MFC6036434.1"/>
    <property type="molecule type" value="Genomic_DNA"/>
</dbReference>
<dbReference type="SMART" id="SM00450">
    <property type="entry name" value="RHOD"/>
    <property type="match status" value="1"/>
</dbReference>
<dbReference type="RefSeq" id="WP_379882333.1">
    <property type="nucleotide sequence ID" value="NZ_JBHPON010000002.1"/>
</dbReference>
<dbReference type="NCBIfam" id="NF008750">
    <property type="entry name" value="PRK11784.1-2"/>
    <property type="match status" value="1"/>
</dbReference>
<gene>
    <name evidence="3" type="primary">mnmH</name>
    <name evidence="3" type="ORF">ACFMB1_12835</name>
</gene>
<dbReference type="NCBIfam" id="TIGR03167">
    <property type="entry name" value="tRNA_sel_U_synt"/>
    <property type="match status" value="1"/>
</dbReference>
<dbReference type="PROSITE" id="PS50206">
    <property type="entry name" value="RHODANESE_3"/>
    <property type="match status" value="1"/>
</dbReference>
<keyword evidence="4" id="KW-1185">Reference proteome</keyword>
<dbReference type="SUPFAM" id="SSF52821">
    <property type="entry name" value="Rhodanese/Cell cycle control phosphatase"/>
    <property type="match status" value="1"/>
</dbReference>
<evidence type="ECO:0000313" key="4">
    <source>
        <dbReference type="Proteomes" id="UP001596116"/>
    </source>
</evidence>
<dbReference type="GO" id="GO:0016740">
    <property type="term" value="F:transferase activity"/>
    <property type="evidence" value="ECO:0007669"/>
    <property type="project" value="UniProtKB-KW"/>
</dbReference>